<dbReference type="EMBL" id="UOGL01000118">
    <property type="protein sequence ID" value="VAX37396.1"/>
    <property type="molecule type" value="Genomic_DNA"/>
</dbReference>
<proteinExistence type="predicted"/>
<reference evidence="2" key="1">
    <citation type="submission" date="2018-06" db="EMBL/GenBank/DDBJ databases">
        <authorList>
            <person name="Zhirakovskaya E."/>
        </authorList>
    </citation>
    <scope>NUCLEOTIDE SEQUENCE</scope>
</reference>
<name>A0A3B1D3G7_9ZZZZ</name>
<evidence type="ECO:0000259" key="1">
    <source>
        <dbReference type="PROSITE" id="PS50994"/>
    </source>
</evidence>
<dbReference type="InterPro" id="IPR050900">
    <property type="entry name" value="Transposase_IS3/IS150/IS904"/>
</dbReference>
<dbReference type="GO" id="GO:0003676">
    <property type="term" value="F:nucleic acid binding"/>
    <property type="evidence" value="ECO:0007669"/>
    <property type="project" value="InterPro"/>
</dbReference>
<dbReference type="PROSITE" id="PS50994">
    <property type="entry name" value="INTEGRASE"/>
    <property type="match status" value="1"/>
</dbReference>
<dbReference type="Pfam" id="PF13683">
    <property type="entry name" value="rve_3"/>
    <property type="match status" value="1"/>
</dbReference>
<dbReference type="SUPFAM" id="SSF53098">
    <property type="entry name" value="Ribonuclease H-like"/>
    <property type="match status" value="1"/>
</dbReference>
<dbReference type="Gene3D" id="3.30.420.10">
    <property type="entry name" value="Ribonuclease H-like superfamily/Ribonuclease H"/>
    <property type="match status" value="1"/>
</dbReference>
<dbReference type="InterPro" id="IPR001584">
    <property type="entry name" value="Integrase_cat-core"/>
</dbReference>
<protein>
    <submittedName>
        <fullName evidence="2">Mobile element protein</fullName>
    </submittedName>
</protein>
<dbReference type="AlphaFoldDB" id="A0A3B1D3G7"/>
<sequence>ELLHHSDRGSQYCSNDYQQMLQANGIRCSMSRKGNCWDNAAMESFFATLKKELVHQERYPTRAAAKRSIFEYIEVFYNRERIHSSLGYLSPEKFERLA</sequence>
<feature type="non-terminal residue" evidence="2">
    <location>
        <position position="1"/>
    </location>
</feature>
<dbReference type="PANTHER" id="PTHR46889">
    <property type="entry name" value="TRANSPOSASE INSF FOR INSERTION SEQUENCE IS3B-RELATED"/>
    <property type="match status" value="1"/>
</dbReference>
<feature type="domain" description="Integrase catalytic" evidence="1">
    <location>
        <begin position="1"/>
        <end position="98"/>
    </location>
</feature>
<dbReference type="InterPro" id="IPR012337">
    <property type="entry name" value="RNaseH-like_sf"/>
</dbReference>
<accession>A0A3B1D3G7</accession>
<dbReference type="InterPro" id="IPR036397">
    <property type="entry name" value="RNaseH_sf"/>
</dbReference>
<dbReference type="PANTHER" id="PTHR46889:SF4">
    <property type="entry name" value="TRANSPOSASE INSO FOR INSERTION SEQUENCE ELEMENT IS911B-RELATED"/>
    <property type="match status" value="1"/>
</dbReference>
<evidence type="ECO:0000313" key="2">
    <source>
        <dbReference type="EMBL" id="VAX37396.1"/>
    </source>
</evidence>
<organism evidence="2">
    <name type="scientific">hydrothermal vent metagenome</name>
    <dbReference type="NCBI Taxonomy" id="652676"/>
    <lineage>
        <taxon>unclassified sequences</taxon>
        <taxon>metagenomes</taxon>
        <taxon>ecological metagenomes</taxon>
    </lineage>
</organism>
<gene>
    <name evidence="2" type="ORF">MNBD_PLANCTO02-2311</name>
</gene>
<dbReference type="GO" id="GO:0015074">
    <property type="term" value="P:DNA integration"/>
    <property type="evidence" value="ECO:0007669"/>
    <property type="project" value="InterPro"/>
</dbReference>